<name>A0AAV7TP61_PLEWA</name>
<dbReference type="AlphaFoldDB" id="A0AAV7TP61"/>
<feature type="compositionally biased region" description="Pro residues" evidence="1">
    <location>
        <begin position="120"/>
        <end position="134"/>
    </location>
</feature>
<dbReference type="EMBL" id="JANPWB010000006">
    <property type="protein sequence ID" value="KAJ1178450.1"/>
    <property type="molecule type" value="Genomic_DNA"/>
</dbReference>
<feature type="region of interest" description="Disordered" evidence="1">
    <location>
        <begin position="120"/>
        <end position="139"/>
    </location>
</feature>
<sequence>MFNSAAEPQKSEEKEKLKQLCLDVQGHLRVLSLQHSPSSSVVSWAQLPKMSPHHSRASGGCAAHLPSRASVPQAQGHTGPPPVTAARQAARPTGPAQQRAQKASPAAPVEVLAVAITTSRPPPSLRVRPTPPAPASADSHLTVGSFTGQREGHPHHACPPTPLCPPPSRNASCTAQHRSSAAADTVPTDPKKGSSHARVHQTSYRSERTAPMAPGCLRITAGYRQG</sequence>
<protein>
    <submittedName>
        <fullName evidence="2">Uncharacterized protein</fullName>
    </submittedName>
</protein>
<feature type="region of interest" description="Disordered" evidence="1">
    <location>
        <begin position="168"/>
        <end position="213"/>
    </location>
</feature>
<accession>A0AAV7TP61</accession>
<proteinExistence type="predicted"/>
<feature type="compositionally biased region" description="Polar residues" evidence="1">
    <location>
        <begin position="169"/>
        <end position="179"/>
    </location>
</feature>
<evidence type="ECO:0000313" key="3">
    <source>
        <dbReference type="Proteomes" id="UP001066276"/>
    </source>
</evidence>
<comment type="caution">
    <text evidence="2">The sequence shown here is derived from an EMBL/GenBank/DDBJ whole genome shotgun (WGS) entry which is preliminary data.</text>
</comment>
<evidence type="ECO:0000313" key="2">
    <source>
        <dbReference type="EMBL" id="KAJ1178450.1"/>
    </source>
</evidence>
<feature type="region of interest" description="Disordered" evidence="1">
    <location>
        <begin position="49"/>
        <end position="107"/>
    </location>
</feature>
<keyword evidence="3" id="KW-1185">Reference proteome</keyword>
<dbReference type="Proteomes" id="UP001066276">
    <property type="component" value="Chromosome 3_2"/>
</dbReference>
<organism evidence="2 3">
    <name type="scientific">Pleurodeles waltl</name>
    <name type="common">Iberian ribbed newt</name>
    <dbReference type="NCBI Taxonomy" id="8319"/>
    <lineage>
        <taxon>Eukaryota</taxon>
        <taxon>Metazoa</taxon>
        <taxon>Chordata</taxon>
        <taxon>Craniata</taxon>
        <taxon>Vertebrata</taxon>
        <taxon>Euteleostomi</taxon>
        <taxon>Amphibia</taxon>
        <taxon>Batrachia</taxon>
        <taxon>Caudata</taxon>
        <taxon>Salamandroidea</taxon>
        <taxon>Salamandridae</taxon>
        <taxon>Pleurodelinae</taxon>
        <taxon>Pleurodeles</taxon>
    </lineage>
</organism>
<gene>
    <name evidence="2" type="ORF">NDU88_003696</name>
</gene>
<reference evidence="2" key="1">
    <citation type="journal article" date="2022" name="bioRxiv">
        <title>Sequencing and chromosome-scale assembly of the giantPleurodeles waltlgenome.</title>
        <authorList>
            <person name="Brown T."/>
            <person name="Elewa A."/>
            <person name="Iarovenko S."/>
            <person name="Subramanian E."/>
            <person name="Araus A.J."/>
            <person name="Petzold A."/>
            <person name="Susuki M."/>
            <person name="Suzuki K.-i.T."/>
            <person name="Hayashi T."/>
            <person name="Toyoda A."/>
            <person name="Oliveira C."/>
            <person name="Osipova E."/>
            <person name="Leigh N.D."/>
            <person name="Simon A."/>
            <person name="Yun M.H."/>
        </authorList>
    </citation>
    <scope>NUCLEOTIDE SEQUENCE</scope>
    <source>
        <strain evidence="2">20211129_DDA</strain>
        <tissue evidence="2">Liver</tissue>
    </source>
</reference>
<evidence type="ECO:0000256" key="1">
    <source>
        <dbReference type="SAM" id="MobiDB-lite"/>
    </source>
</evidence>